<name>M6YLP4_9LEPT</name>
<reference evidence="1 2" key="1">
    <citation type="submission" date="2013-01" db="EMBL/GenBank/DDBJ databases">
        <authorList>
            <person name="Harkins D.M."/>
            <person name="Durkin A.S."/>
            <person name="Brinkac L.M."/>
            <person name="Haft D.H."/>
            <person name="Selengut J.D."/>
            <person name="Sanka R."/>
            <person name="DePew J."/>
            <person name="Purushe J."/>
            <person name="Whelen A.C."/>
            <person name="Vinetz J.M."/>
            <person name="Sutton G.G."/>
            <person name="Nierman W.C."/>
            <person name="Fouts D.E."/>
        </authorList>
    </citation>
    <scope>NUCLEOTIDE SEQUENCE [LARGE SCALE GENOMIC DNA]</scope>
    <source>
        <strain evidence="1 2">2001034031</strain>
    </source>
</reference>
<evidence type="ECO:0000313" key="2">
    <source>
        <dbReference type="Proteomes" id="UP000012138"/>
    </source>
</evidence>
<proteinExistence type="predicted"/>
<protein>
    <submittedName>
        <fullName evidence="1">Uncharacterized protein</fullName>
    </submittedName>
</protein>
<sequence>MIFWMLMKKFEKEESVEFPLSTAEQLKKLNLSGIWKEREIEDSVFYSQELGKKLVTRDVL</sequence>
<dbReference type="EMBL" id="AKXB02000156">
    <property type="protein sequence ID" value="EMO87258.1"/>
    <property type="molecule type" value="Genomic_DNA"/>
</dbReference>
<dbReference type="AlphaFoldDB" id="M6YLP4"/>
<dbReference type="Proteomes" id="UP000012138">
    <property type="component" value="Unassembled WGS sequence"/>
</dbReference>
<comment type="caution">
    <text evidence="1">The sequence shown here is derived from an EMBL/GenBank/DDBJ whole genome shotgun (WGS) entry which is preliminary data.</text>
</comment>
<evidence type="ECO:0000313" key="1">
    <source>
        <dbReference type="EMBL" id="EMO87258.1"/>
    </source>
</evidence>
<accession>M6YLP4</accession>
<organism evidence="1 2">
    <name type="scientific">Leptospira noguchii str. 2001034031</name>
    <dbReference type="NCBI Taxonomy" id="1193053"/>
    <lineage>
        <taxon>Bacteria</taxon>
        <taxon>Pseudomonadati</taxon>
        <taxon>Spirochaetota</taxon>
        <taxon>Spirochaetia</taxon>
        <taxon>Leptospirales</taxon>
        <taxon>Leptospiraceae</taxon>
        <taxon>Leptospira</taxon>
    </lineage>
</organism>
<gene>
    <name evidence="1" type="ORF">LEP1GSC024_0279</name>
</gene>